<dbReference type="PANTHER" id="PTHR30204">
    <property type="entry name" value="REDOX-CYCLING DRUG-SENSING TRANSCRIPTIONAL ACTIVATOR SOXR"/>
    <property type="match status" value="1"/>
</dbReference>
<keyword evidence="2" id="KW-0805">Transcription regulation</keyword>
<evidence type="ECO:0000256" key="2">
    <source>
        <dbReference type="ARBA" id="ARBA00023015"/>
    </source>
</evidence>
<dbReference type="SUPFAM" id="SSF89082">
    <property type="entry name" value="Antibiotic binding domain of TipA-like multidrug resistance regulators"/>
    <property type="match status" value="1"/>
</dbReference>
<dbReference type="PROSITE" id="PS50937">
    <property type="entry name" value="HTH_MERR_2"/>
    <property type="match status" value="1"/>
</dbReference>
<dbReference type="Proteomes" id="UP000572051">
    <property type="component" value="Unassembled WGS sequence"/>
</dbReference>
<protein>
    <submittedName>
        <fullName evidence="6">DNA-binding transcriptional MerR regulator</fullName>
    </submittedName>
</protein>
<dbReference type="InterPro" id="IPR012925">
    <property type="entry name" value="TipAS_dom"/>
</dbReference>
<dbReference type="EMBL" id="JACCFS010000001">
    <property type="protein sequence ID" value="NYJ32703.1"/>
    <property type="molecule type" value="Genomic_DNA"/>
</dbReference>
<evidence type="ECO:0000259" key="5">
    <source>
        <dbReference type="PROSITE" id="PS50937"/>
    </source>
</evidence>
<dbReference type="Gene3D" id="1.10.490.50">
    <property type="entry name" value="Antibiotic binding domain of TipA-like multidrug resistance regulators"/>
    <property type="match status" value="1"/>
</dbReference>
<dbReference type="PRINTS" id="PR00040">
    <property type="entry name" value="HTHMERR"/>
</dbReference>
<feature type="domain" description="HTH merR-type" evidence="5">
    <location>
        <begin position="1"/>
        <end position="68"/>
    </location>
</feature>
<accession>A0A7Z0J842</accession>
<dbReference type="InterPro" id="IPR000551">
    <property type="entry name" value="MerR-type_HTH_dom"/>
</dbReference>
<dbReference type="InterPro" id="IPR047057">
    <property type="entry name" value="MerR_fam"/>
</dbReference>
<dbReference type="GO" id="GO:0003700">
    <property type="term" value="F:DNA-binding transcription factor activity"/>
    <property type="evidence" value="ECO:0007669"/>
    <property type="project" value="InterPro"/>
</dbReference>
<keyword evidence="3 6" id="KW-0238">DNA-binding</keyword>
<evidence type="ECO:0000256" key="1">
    <source>
        <dbReference type="ARBA" id="ARBA00022491"/>
    </source>
</evidence>
<dbReference type="GO" id="GO:0003677">
    <property type="term" value="F:DNA binding"/>
    <property type="evidence" value="ECO:0007669"/>
    <property type="project" value="UniProtKB-KW"/>
</dbReference>
<dbReference type="SMART" id="SM00422">
    <property type="entry name" value="HTH_MERR"/>
    <property type="match status" value="1"/>
</dbReference>
<reference evidence="6 7" key="1">
    <citation type="submission" date="2020-07" db="EMBL/GenBank/DDBJ databases">
        <title>Sequencing the genomes of 1000 actinobacteria strains.</title>
        <authorList>
            <person name="Klenk H.-P."/>
        </authorList>
    </citation>
    <scope>NUCLEOTIDE SEQUENCE [LARGE SCALE GENOMIC DNA]</scope>
    <source>
        <strain evidence="6 7">DSM 44442</strain>
    </source>
</reference>
<dbReference type="InterPro" id="IPR036244">
    <property type="entry name" value="TipA-like_antibiotic-bd"/>
</dbReference>
<evidence type="ECO:0000256" key="4">
    <source>
        <dbReference type="ARBA" id="ARBA00023163"/>
    </source>
</evidence>
<evidence type="ECO:0000313" key="7">
    <source>
        <dbReference type="Proteomes" id="UP000572051"/>
    </source>
</evidence>
<organism evidence="6 7">
    <name type="scientific">Nocardiopsis aegyptia</name>
    <dbReference type="NCBI Taxonomy" id="220378"/>
    <lineage>
        <taxon>Bacteria</taxon>
        <taxon>Bacillati</taxon>
        <taxon>Actinomycetota</taxon>
        <taxon>Actinomycetes</taxon>
        <taxon>Streptosporangiales</taxon>
        <taxon>Nocardiopsidaceae</taxon>
        <taxon>Nocardiopsis</taxon>
    </lineage>
</organism>
<keyword evidence="7" id="KW-1185">Reference proteome</keyword>
<dbReference type="InterPro" id="IPR009061">
    <property type="entry name" value="DNA-bd_dom_put_sf"/>
</dbReference>
<comment type="caution">
    <text evidence="6">The sequence shown here is derived from an EMBL/GenBank/DDBJ whole genome shotgun (WGS) entry which is preliminary data.</text>
</comment>
<dbReference type="PANTHER" id="PTHR30204:SF69">
    <property type="entry name" value="MERR-FAMILY TRANSCRIPTIONAL REGULATOR"/>
    <property type="match status" value="1"/>
</dbReference>
<gene>
    <name evidence="6" type="ORF">HNR10_000584</name>
</gene>
<dbReference type="Pfam" id="PF13411">
    <property type="entry name" value="MerR_1"/>
    <property type="match status" value="1"/>
</dbReference>
<keyword evidence="4" id="KW-0804">Transcription</keyword>
<dbReference type="Gene3D" id="1.10.1660.10">
    <property type="match status" value="1"/>
</dbReference>
<name>A0A7Z0J842_9ACTN</name>
<dbReference type="Pfam" id="PF07739">
    <property type="entry name" value="TipAS"/>
    <property type="match status" value="1"/>
</dbReference>
<proteinExistence type="predicted"/>
<dbReference type="CDD" id="cd01106">
    <property type="entry name" value="HTH_TipAL-Mta"/>
    <property type="match status" value="1"/>
</dbReference>
<sequence>MIHELAARAGVTSRTLRHYDRIGLVAPTRVGANGYRYYGPDAVVRLQRVLLMRRLGMGLSAIAQVLSEEVDQEQGLVDHVAELEAERDRIDRRIRSVRHTLEALRSGAEPHMDVMLDGFNDRFEDEVVARWGEKAFRAGHDWWHGKSLEEQRAWKQEVDDLVAAWVDTHRSGAGPVSERAQAMAARHVEWLSGIPGTPTAEGDRERSIAMVRGLGDLYVDDPAFTGTYDGPEGAAFVRDALHEYARTAM</sequence>
<dbReference type="SUPFAM" id="SSF46955">
    <property type="entry name" value="Putative DNA-binding domain"/>
    <property type="match status" value="1"/>
</dbReference>
<evidence type="ECO:0000256" key="3">
    <source>
        <dbReference type="ARBA" id="ARBA00023125"/>
    </source>
</evidence>
<keyword evidence="1" id="KW-0678">Repressor</keyword>
<dbReference type="AlphaFoldDB" id="A0A7Z0J842"/>
<evidence type="ECO:0000313" key="6">
    <source>
        <dbReference type="EMBL" id="NYJ32703.1"/>
    </source>
</evidence>